<evidence type="ECO:0000259" key="1">
    <source>
        <dbReference type="Pfam" id="PF01408"/>
    </source>
</evidence>
<name>A0A7W9W891_ARMRO</name>
<evidence type="ECO:0000313" key="4">
    <source>
        <dbReference type="Proteomes" id="UP000520814"/>
    </source>
</evidence>
<evidence type="ECO:0000259" key="2">
    <source>
        <dbReference type="Pfam" id="PF19051"/>
    </source>
</evidence>
<gene>
    <name evidence="3" type="ORF">HNQ39_003710</name>
</gene>
<keyword evidence="4" id="KW-1185">Reference proteome</keyword>
<organism evidence="3 4">
    <name type="scientific">Armatimonas rosea</name>
    <dbReference type="NCBI Taxonomy" id="685828"/>
    <lineage>
        <taxon>Bacteria</taxon>
        <taxon>Bacillati</taxon>
        <taxon>Armatimonadota</taxon>
        <taxon>Armatimonadia</taxon>
        <taxon>Armatimonadales</taxon>
        <taxon>Armatimonadaceae</taxon>
        <taxon>Armatimonas</taxon>
    </lineage>
</organism>
<feature type="domain" description="Gfo/Idh/MocA-like oxidoreductase bacterial type C-terminal" evidence="2">
    <location>
        <begin position="227"/>
        <end position="290"/>
    </location>
</feature>
<feature type="domain" description="Gfo/Idh/MocA-like oxidoreductase N-terminal" evidence="1">
    <location>
        <begin position="60"/>
        <end position="183"/>
    </location>
</feature>
<dbReference type="EMBL" id="JACHGW010000003">
    <property type="protein sequence ID" value="MBB6051900.1"/>
    <property type="molecule type" value="Genomic_DNA"/>
</dbReference>
<dbReference type="Gene3D" id="3.30.360.10">
    <property type="entry name" value="Dihydrodipicolinate Reductase, domain 2"/>
    <property type="match status" value="1"/>
</dbReference>
<dbReference type="Pfam" id="PF19051">
    <property type="entry name" value="GFO_IDH_MocA_C2"/>
    <property type="match status" value="1"/>
</dbReference>
<dbReference type="AlphaFoldDB" id="A0A7W9W891"/>
<reference evidence="3 4" key="1">
    <citation type="submission" date="2020-08" db="EMBL/GenBank/DDBJ databases">
        <title>Genomic Encyclopedia of Type Strains, Phase IV (KMG-IV): sequencing the most valuable type-strain genomes for metagenomic binning, comparative biology and taxonomic classification.</title>
        <authorList>
            <person name="Goeker M."/>
        </authorList>
    </citation>
    <scope>NUCLEOTIDE SEQUENCE [LARGE SCALE GENOMIC DNA]</scope>
    <source>
        <strain evidence="3 4">DSM 23562</strain>
    </source>
</reference>
<comment type="caution">
    <text evidence="3">The sequence shown here is derived from an EMBL/GenBank/DDBJ whole genome shotgun (WGS) entry which is preliminary data.</text>
</comment>
<dbReference type="InterPro" id="IPR050463">
    <property type="entry name" value="Gfo/Idh/MocA_oxidrdct_glycsds"/>
</dbReference>
<dbReference type="InterPro" id="IPR000683">
    <property type="entry name" value="Gfo/Idh/MocA-like_OxRdtase_N"/>
</dbReference>
<dbReference type="Gene3D" id="3.40.50.720">
    <property type="entry name" value="NAD(P)-binding Rossmann-like Domain"/>
    <property type="match status" value="1"/>
</dbReference>
<dbReference type="InterPro" id="IPR043906">
    <property type="entry name" value="Gfo/Idh/MocA_OxRdtase_bact_C"/>
</dbReference>
<proteinExistence type="predicted"/>
<dbReference type="InterPro" id="IPR036291">
    <property type="entry name" value="NAD(P)-bd_dom_sf"/>
</dbReference>
<dbReference type="PANTHER" id="PTHR43818">
    <property type="entry name" value="BCDNA.GH03377"/>
    <property type="match status" value="1"/>
</dbReference>
<dbReference type="PANTHER" id="PTHR43818:SF5">
    <property type="entry name" value="OXIDOREDUCTASE FAMILY PROTEIN"/>
    <property type="match status" value="1"/>
</dbReference>
<dbReference type="SUPFAM" id="SSF55347">
    <property type="entry name" value="Glyceraldehyde-3-phosphate dehydrogenase-like, C-terminal domain"/>
    <property type="match status" value="1"/>
</dbReference>
<dbReference type="Pfam" id="PF01408">
    <property type="entry name" value="GFO_IDH_MocA"/>
    <property type="match status" value="1"/>
</dbReference>
<dbReference type="GO" id="GO:0000166">
    <property type="term" value="F:nucleotide binding"/>
    <property type="evidence" value="ECO:0007669"/>
    <property type="project" value="InterPro"/>
</dbReference>
<dbReference type="Proteomes" id="UP000520814">
    <property type="component" value="Unassembled WGS sequence"/>
</dbReference>
<evidence type="ECO:0000313" key="3">
    <source>
        <dbReference type="EMBL" id="MBB6051900.1"/>
    </source>
</evidence>
<dbReference type="SUPFAM" id="SSF51735">
    <property type="entry name" value="NAD(P)-binding Rossmann-fold domains"/>
    <property type="match status" value="1"/>
</dbReference>
<sequence>MTRRGLLSGAGQAALGLGMLGALDLQPVYGAQNGRAAHDYGVDFGEEALVPGRVSVQDKLNIALIGCGGQGMSNLNTFMGRKDINVVAVCDPDAKRMGKAAITVDDKLDQTAAQIKDYRKVLERKDIDLVINATPDHWHALVAIHACQAGKALFTEKPISHNILEGRQMVNHAAKHNSVVQVGTWQRSLQQFIDAVAYVRSGKLGKINLCRAWKVQDPNAAVMGKEATKPVPADLDYDMWVGPAAFVPYQENRCHYKFRWYFNFAGGMTGDWGVHMMDTILLGMNKTDDFVMPTKVMSLGGKFFTGTDDDRTTPDTQIALIEFPGWMLQWEVHVGNTKTGPNALAGSATTGRDHGALFIGSNGSVLVDRSGWSIFDAAGNPVEKPAAIDTGERLNGLPAHVGQLVAGTKTKAVMRSNIASMFKTTTVCHLANLAYQAQNVLHWDAAKEIVTNDKKAMNNLSYQREYRKGWTLPKA</sequence>
<protein>
    <submittedName>
        <fullName evidence="3">Putative dehydrogenase</fullName>
    </submittedName>
</protein>
<dbReference type="RefSeq" id="WP_184199822.1">
    <property type="nucleotide sequence ID" value="NZ_JACHGW010000003.1"/>
</dbReference>
<accession>A0A7W9W891</accession>